<proteinExistence type="inferred from homology"/>
<dbReference type="OrthoDB" id="9808195at2"/>
<comment type="similarity">
    <text evidence="1">Belongs to the peptidase M20 family.</text>
</comment>
<dbReference type="PANTHER" id="PTHR32494">
    <property type="entry name" value="ALLANTOATE DEIMINASE-RELATED"/>
    <property type="match status" value="1"/>
</dbReference>
<dbReference type="GO" id="GO:0016813">
    <property type="term" value="F:hydrolase activity, acting on carbon-nitrogen (but not peptide) bonds, in linear amidines"/>
    <property type="evidence" value="ECO:0007669"/>
    <property type="project" value="InterPro"/>
</dbReference>
<evidence type="ECO:0000313" key="7">
    <source>
        <dbReference type="Proteomes" id="UP000277424"/>
    </source>
</evidence>
<dbReference type="Pfam" id="PF01546">
    <property type="entry name" value="Peptidase_M20"/>
    <property type="match status" value="1"/>
</dbReference>
<feature type="binding site" evidence="4">
    <location>
        <position position="231"/>
    </location>
    <ligand>
        <name>allantoate</name>
        <dbReference type="ChEBI" id="CHEBI:17536"/>
    </ligand>
</feature>
<comment type="caution">
    <text evidence="6">The sequence shown here is derived from an EMBL/GenBank/DDBJ whole genome shotgun (WGS) entry which is preliminary data.</text>
</comment>
<dbReference type="InterPro" id="IPR010158">
    <property type="entry name" value="Amidase_Cbmase"/>
</dbReference>
<comment type="cofactor">
    <cofactor evidence="3">
        <name>Zn(2+)</name>
        <dbReference type="ChEBI" id="CHEBI:29105"/>
    </cofactor>
    <text evidence="3">Binds 2 Zn(2+) ions per subunit.</text>
</comment>
<feature type="binding site" evidence="3">
    <location>
        <position position="142"/>
    </location>
    <ligand>
        <name>Zn(2+)</name>
        <dbReference type="ChEBI" id="CHEBI:29105"/>
        <label>2</label>
    </ligand>
</feature>
<dbReference type="InterPro" id="IPR002933">
    <property type="entry name" value="Peptidase_M20"/>
</dbReference>
<feature type="binding site" evidence="3">
    <location>
        <position position="396"/>
    </location>
    <ligand>
        <name>Zn(2+)</name>
        <dbReference type="ChEBI" id="CHEBI:29105"/>
        <label>2</label>
    </ligand>
</feature>
<evidence type="ECO:0000259" key="5">
    <source>
        <dbReference type="Pfam" id="PF07687"/>
    </source>
</evidence>
<dbReference type="Proteomes" id="UP000277424">
    <property type="component" value="Unassembled WGS sequence"/>
</dbReference>
<keyword evidence="3" id="KW-0862">Zinc</keyword>
<dbReference type="RefSeq" id="WP_121218283.1">
    <property type="nucleotide sequence ID" value="NZ_RBIG01000001.1"/>
</dbReference>
<keyword evidence="2 6" id="KW-0378">Hydrolase</keyword>
<dbReference type="CDD" id="cd03884">
    <property type="entry name" value="M20_bAS"/>
    <property type="match status" value="1"/>
</dbReference>
<organism evidence="6 7">
    <name type="scientific">Oceanibaculum indicum</name>
    <dbReference type="NCBI Taxonomy" id="526216"/>
    <lineage>
        <taxon>Bacteria</taxon>
        <taxon>Pseudomonadati</taxon>
        <taxon>Pseudomonadota</taxon>
        <taxon>Alphaproteobacteria</taxon>
        <taxon>Rhodospirillales</taxon>
        <taxon>Oceanibaculaceae</taxon>
        <taxon>Oceanibaculum</taxon>
    </lineage>
</organism>
<feature type="binding site" evidence="4">
    <location>
        <position position="304"/>
    </location>
    <ligand>
        <name>allantoate</name>
        <dbReference type="ChEBI" id="CHEBI:17536"/>
    </ligand>
</feature>
<feature type="domain" description="Peptidase M20 dimerisation" evidence="5">
    <location>
        <begin position="226"/>
        <end position="327"/>
    </location>
</feature>
<feature type="binding site" evidence="3">
    <location>
        <position position="206"/>
    </location>
    <ligand>
        <name>Zn(2+)</name>
        <dbReference type="ChEBI" id="CHEBI:29105"/>
        <label>1</label>
    </ligand>
</feature>
<dbReference type="NCBIfam" id="NF006769">
    <property type="entry name" value="PRK09290.1-3"/>
    <property type="match status" value="1"/>
</dbReference>
<dbReference type="PIRSF" id="PIRSF001235">
    <property type="entry name" value="Amidase_carbamoylase"/>
    <property type="match status" value="1"/>
</dbReference>
<gene>
    <name evidence="6" type="ORF">BCL74_1200</name>
</gene>
<accession>A0A420WRD7</accession>
<reference evidence="6 7" key="1">
    <citation type="submission" date="2018-10" db="EMBL/GenBank/DDBJ databases">
        <title>Comparative analysis of microorganisms from saline springs in Andes Mountain Range, Colombia.</title>
        <authorList>
            <person name="Rubin E."/>
        </authorList>
    </citation>
    <scope>NUCLEOTIDE SEQUENCE [LARGE SCALE GENOMIC DNA]</scope>
    <source>
        <strain evidence="6 7">USBA 36</strain>
    </source>
</reference>
<protein>
    <submittedName>
        <fullName evidence="6">N-carbamoyl-L-amino-acid hydrolase</fullName>
    </submittedName>
</protein>
<dbReference type="Gene3D" id="3.30.70.360">
    <property type="match status" value="1"/>
</dbReference>
<dbReference type="InterPro" id="IPR036264">
    <property type="entry name" value="Bact_exopeptidase_dim_dom"/>
</dbReference>
<evidence type="ECO:0000256" key="4">
    <source>
        <dbReference type="PIRSR" id="PIRSR001235-2"/>
    </source>
</evidence>
<dbReference type="SUPFAM" id="SSF53187">
    <property type="entry name" value="Zn-dependent exopeptidases"/>
    <property type="match status" value="1"/>
</dbReference>
<dbReference type="SUPFAM" id="SSF55031">
    <property type="entry name" value="Bacterial exopeptidase dimerisation domain"/>
    <property type="match status" value="1"/>
</dbReference>
<dbReference type="GO" id="GO:0046872">
    <property type="term" value="F:metal ion binding"/>
    <property type="evidence" value="ECO:0007669"/>
    <property type="project" value="UniProtKB-KW"/>
</dbReference>
<dbReference type="InterPro" id="IPR011650">
    <property type="entry name" value="Peptidase_M20_dimer"/>
</dbReference>
<dbReference type="NCBIfam" id="TIGR01879">
    <property type="entry name" value="hydantase"/>
    <property type="match status" value="1"/>
</dbReference>
<dbReference type="EMBL" id="RBIG01000001">
    <property type="protein sequence ID" value="RKQ73412.1"/>
    <property type="molecule type" value="Genomic_DNA"/>
</dbReference>
<dbReference type="NCBIfam" id="NF006771">
    <property type="entry name" value="PRK09290.1-5"/>
    <property type="match status" value="1"/>
</dbReference>
<feature type="binding site" evidence="3">
    <location>
        <position position="107"/>
    </location>
    <ligand>
        <name>Zn(2+)</name>
        <dbReference type="ChEBI" id="CHEBI:29105"/>
        <label>2</label>
    </ligand>
</feature>
<evidence type="ECO:0000256" key="2">
    <source>
        <dbReference type="ARBA" id="ARBA00022801"/>
    </source>
</evidence>
<dbReference type="AlphaFoldDB" id="A0A420WRD7"/>
<keyword evidence="3" id="KW-0479">Metal-binding</keyword>
<dbReference type="Pfam" id="PF07687">
    <property type="entry name" value="M20_dimer"/>
    <property type="match status" value="1"/>
</dbReference>
<feature type="binding site" evidence="4">
    <location>
        <position position="291"/>
    </location>
    <ligand>
        <name>allantoate</name>
        <dbReference type="ChEBI" id="CHEBI:17536"/>
    </ligand>
</feature>
<name>A0A420WRD7_9PROT</name>
<feature type="binding site" evidence="3">
    <location>
        <position position="107"/>
    </location>
    <ligand>
        <name>Zn(2+)</name>
        <dbReference type="ChEBI" id="CHEBI:29105"/>
        <label>1</label>
    </ligand>
</feature>
<feature type="binding site" evidence="3">
    <location>
        <position position="96"/>
    </location>
    <ligand>
        <name>Zn(2+)</name>
        <dbReference type="ChEBI" id="CHEBI:29105"/>
        <label>1</label>
    </ligand>
</feature>
<sequence length="424" mass="45231">MTDIASQSAARPNLVGPLIDEARLWDRHETLGAIGGTPKGGVNRQALTGEEVEARKLIASWAKGLGFSIATDPIGNMFIRREGTDPDAAPVVSGSHIDTQPTGGKYDGAYGVLAAFEVLEALERNGVKTRRPLEVGIWMNEEGSRFQPGCVGSGVFTGRKNLDEILAMTDRAGITVRDALEPCLAATPDATRRPLGTPIHAYLEAHIEQGPRLEAEGLQIGVVTSIQGMRRFEIDIEGEEAHAGTTPRANRKDALSAAVRVIAALEELMHDPDDVVRFTVGRMEVSPGSPNVVPGHVHFSIDFRHPDMEVLKQRGDAVERIAKEKAAPCPVTVKGFGTNPPVHFPKQVVDTVRRAAERLELPSMDMPSGAGHDAGLISAVAPVGMVFVPCEKGISHNELERASASDLAAGARVLAEAMVELANS</sequence>
<dbReference type="PANTHER" id="PTHR32494:SF5">
    <property type="entry name" value="ALLANTOATE AMIDOHYDROLASE"/>
    <property type="match status" value="1"/>
</dbReference>
<evidence type="ECO:0000313" key="6">
    <source>
        <dbReference type="EMBL" id="RKQ73412.1"/>
    </source>
</evidence>
<evidence type="ECO:0000256" key="3">
    <source>
        <dbReference type="PIRSR" id="PIRSR001235-1"/>
    </source>
</evidence>
<dbReference type="Gene3D" id="3.40.630.10">
    <property type="entry name" value="Zn peptidases"/>
    <property type="match status" value="1"/>
</dbReference>
<evidence type="ECO:0000256" key="1">
    <source>
        <dbReference type="ARBA" id="ARBA00006153"/>
    </source>
</evidence>